<dbReference type="EMBL" id="AJ748324">
    <property type="protein sequence ID" value="CAG38272.1"/>
    <property type="molecule type" value="Genomic_DNA"/>
</dbReference>
<name>Q5W2M4_SACIS</name>
<dbReference type="PROSITE" id="PS50157">
    <property type="entry name" value="ZINC_FINGER_C2H2_2"/>
    <property type="match status" value="1"/>
</dbReference>
<keyword evidence="2" id="KW-0614">Plasmid</keyword>
<geneLocation type="plasmid" evidence="2">
    <name>pHVE14</name>
</geneLocation>
<feature type="domain" description="C2H2-type" evidence="1">
    <location>
        <begin position="2"/>
        <end position="24"/>
    </location>
</feature>
<dbReference type="InterPro" id="IPR013087">
    <property type="entry name" value="Znf_C2H2_type"/>
</dbReference>
<proteinExistence type="predicted"/>
<accession>Q5W2M4</accession>
<dbReference type="PROSITE" id="PS00028">
    <property type="entry name" value="ZINC_FINGER_C2H2_1"/>
    <property type="match status" value="1"/>
</dbReference>
<dbReference type="AlphaFoldDB" id="Q5W2M4"/>
<evidence type="ECO:0000313" key="2">
    <source>
        <dbReference type="EMBL" id="CAG38272.1"/>
    </source>
</evidence>
<evidence type="ECO:0000259" key="1">
    <source>
        <dbReference type="PROSITE" id="PS50157"/>
    </source>
</evidence>
<dbReference type="SMART" id="SM00355">
    <property type="entry name" value="ZnF_C2H2"/>
    <property type="match status" value="1"/>
</dbReference>
<sequence length="85" mass="10378">MYICPLCNREFDTLIYLKKHFKSHNISYCPYCRRRYKSPLGHFAKKSDEQHLVIYYLSTNLYRNHKPYTKLFKEASEIAKKLVRK</sequence>
<dbReference type="Gene3D" id="1.10.8.1320">
    <property type="match status" value="1"/>
</dbReference>
<protein>
    <recommendedName>
        <fullName evidence="1">C2H2-type domain-containing protein</fullName>
    </recommendedName>
</protein>
<reference evidence="2" key="1">
    <citation type="journal article" date="2004" name="Archaea">
        <title>Genomic comparison of archaeal conjugative plasmids from Sulfolobus.</title>
        <authorList>
            <person name="Greve B."/>
            <person name="Jensen S."/>
            <person name="Bruegger K."/>
            <person name="Zillig W."/>
            <person name="Garrett R.A."/>
        </authorList>
    </citation>
    <scope>NUCLEOTIDE SEQUENCE [LARGE SCALE GENOMIC DNA]</scope>
    <source>
        <plasmid evidence="2">pHVE14</plasmid>
    </source>
</reference>
<dbReference type="Pfam" id="PF00096">
    <property type="entry name" value="zf-C2H2"/>
    <property type="match status" value="1"/>
</dbReference>
<organism evidence="2">
    <name type="scientific">Saccharolobus islandicus</name>
    <name type="common">Sulfolobus islandicus</name>
    <dbReference type="NCBI Taxonomy" id="43080"/>
    <lineage>
        <taxon>Archaea</taxon>
        <taxon>Thermoproteota</taxon>
        <taxon>Thermoprotei</taxon>
        <taxon>Sulfolobales</taxon>
        <taxon>Sulfolobaceae</taxon>
        <taxon>Saccharolobus</taxon>
    </lineage>
</organism>